<evidence type="ECO:0000313" key="3">
    <source>
        <dbReference type="RefSeq" id="XP_026683115.1"/>
    </source>
</evidence>
<reference evidence="3" key="1">
    <citation type="submission" date="2025-08" db="UniProtKB">
        <authorList>
            <consortium name="RefSeq"/>
        </authorList>
    </citation>
    <scope>IDENTIFICATION</scope>
</reference>
<keyword evidence="2" id="KW-1185">Reference proteome</keyword>
<proteinExistence type="predicted"/>
<feature type="compositionally biased region" description="Basic residues" evidence="1">
    <location>
        <begin position="38"/>
        <end position="49"/>
    </location>
</feature>
<gene>
    <name evidence="3" type="primary">LOC103514290</name>
</gene>
<protein>
    <submittedName>
        <fullName evidence="3">Uncharacterized protein LOC103514290</fullName>
    </submittedName>
</protein>
<organism evidence="2 3">
    <name type="scientific">Diaphorina citri</name>
    <name type="common">Asian citrus psyllid</name>
    <dbReference type="NCBI Taxonomy" id="121845"/>
    <lineage>
        <taxon>Eukaryota</taxon>
        <taxon>Metazoa</taxon>
        <taxon>Ecdysozoa</taxon>
        <taxon>Arthropoda</taxon>
        <taxon>Hexapoda</taxon>
        <taxon>Insecta</taxon>
        <taxon>Pterygota</taxon>
        <taxon>Neoptera</taxon>
        <taxon>Paraneoptera</taxon>
        <taxon>Hemiptera</taxon>
        <taxon>Sternorrhyncha</taxon>
        <taxon>Psylloidea</taxon>
        <taxon>Psyllidae</taxon>
        <taxon>Diaphorininae</taxon>
        <taxon>Diaphorina</taxon>
    </lineage>
</organism>
<dbReference type="PaxDb" id="121845-A0A3Q0J8R6"/>
<dbReference type="AlphaFoldDB" id="A0A3Q0J8R6"/>
<sequence length="316" mass="35884">MEGRKRRHQKKSKKTNKPNTTTAAKVTKKRNNGESSKSKKIDRKSKKGSTKLVEVSLDPPSLIAKLTLPGCKGGRNEPAQGALDFWKFVDAYTSVITAEDMNYINQLANMYSKENCLLFNIPPSNVSSSSFRSLNLPDNWVERIVGALVDPDLFPSEEEDRDSKRIKFCDPSETAGVFSDRSNFPAYLNVGPVYTSEDGEEMTNCDMKSNQDQSDEISLEIFKCQEELKLLCRENATRLSQLSSRAQRELESQHLKQNLAVCENELVKLMQQKHNAPRLKKETVTSAWKKFRDEEADLIQRRELLIASLRNTQGFP</sequence>
<dbReference type="InterPro" id="IPR019340">
    <property type="entry name" value="Histone_AcTrfase_su3"/>
</dbReference>
<dbReference type="Pfam" id="PF10198">
    <property type="entry name" value="Ada3"/>
    <property type="match status" value="1"/>
</dbReference>
<evidence type="ECO:0000256" key="1">
    <source>
        <dbReference type="SAM" id="MobiDB-lite"/>
    </source>
</evidence>
<feature type="region of interest" description="Disordered" evidence="1">
    <location>
        <begin position="1"/>
        <end position="52"/>
    </location>
</feature>
<evidence type="ECO:0000313" key="2">
    <source>
        <dbReference type="Proteomes" id="UP000079169"/>
    </source>
</evidence>
<dbReference type="GeneID" id="103514290"/>
<name>A0A3Q0J8R6_DIACI</name>
<feature type="compositionally biased region" description="Basic residues" evidence="1">
    <location>
        <begin position="1"/>
        <end position="16"/>
    </location>
</feature>
<accession>A0A3Q0J8R6</accession>
<dbReference type="KEGG" id="dci:103514290"/>
<dbReference type="Proteomes" id="UP000079169">
    <property type="component" value="Unplaced"/>
</dbReference>
<dbReference type="RefSeq" id="XP_026683115.1">
    <property type="nucleotide sequence ID" value="XM_026827314.1"/>
</dbReference>